<sequence>MQSLAHRLAMITRRILRPASALKPSSWTCPSCTRTSTLPRIQPQRQQHRYKHDVPLLGFEDVFERNGVPGLLAQTGYRLAWTEYQAHIIHKLNDLVAGEPIENLNTKDLILSFARDPMSAAVFNYASMAFNNHFFFSTLSTSPIELAKAPQMVESFVKTFGSIETLRATMIDTAASMFGPGFVWLVWARNVDAAGKLSSRSGQWRILNTYLAGTPFPEAGYRQQGVDMNNNNPNSYQGYLNAQSQIPANTAGAFGPHSQRGRGQAKIPPGGTSLVPVLCVNTWEHVYLFDYGVAGKRNYLEKWWDAVDWGIVQELAPPEARTSVSFERAY</sequence>
<accession>A0A139IJX1</accession>
<dbReference type="OrthoDB" id="275227at2759"/>
<gene>
    <name evidence="3" type="ORF">AC579_4886</name>
</gene>
<name>A0A139IJX1_9PEZI</name>
<dbReference type="EMBL" id="LFZO01000068">
    <property type="protein sequence ID" value="KXT15031.1"/>
    <property type="molecule type" value="Genomic_DNA"/>
</dbReference>
<dbReference type="GO" id="GO:0005737">
    <property type="term" value="C:cytoplasm"/>
    <property type="evidence" value="ECO:0007669"/>
    <property type="project" value="TreeGrafter"/>
</dbReference>
<dbReference type="InterPro" id="IPR036324">
    <property type="entry name" value="Mn/Fe_SOD_N_sf"/>
</dbReference>
<dbReference type="PANTHER" id="PTHR43595:SF2">
    <property type="entry name" value="SMALL RIBOSOMAL SUBUNIT PROTEIN MS42"/>
    <property type="match status" value="1"/>
</dbReference>
<feature type="domain" description="Manganese/iron superoxide dismutase C-terminal" evidence="2">
    <location>
        <begin position="151"/>
        <end position="190"/>
    </location>
</feature>
<evidence type="ECO:0000259" key="2">
    <source>
        <dbReference type="Pfam" id="PF02777"/>
    </source>
</evidence>
<dbReference type="InterPro" id="IPR019832">
    <property type="entry name" value="Mn/Fe_SOD_C"/>
</dbReference>
<proteinExistence type="predicted"/>
<dbReference type="SUPFAM" id="SSF54719">
    <property type="entry name" value="Fe,Mn superoxide dismutase (SOD), C-terminal domain"/>
    <property type="match status" value="1"/>
</dbReference>
<protein>
    <recommendedName>
        <fullName evidence="2">Manganese/iron superoxide dismutase C-terminal domain-containing protein</fullName>
    </recommendedName>
</protein>
<dbReference type="Gene3D" id="3.55.40.20">
    <property type="entry name" value="Iron/manganese superoxide dismutase, C-terminal domain"/>
    <property type="match status" value="1"/>
</dbReference>
<evidence type="ECO:0000313" key="3">
    <source>
        <dbReference type="EMBL" id="KXT15031.1"/>
    </source>
</evidence>
<dbReference type="Pfam" id="PF02777">
    <property type="entry name" value="Sod_Fe_C"/>
    <property type="match status" value="2"/>
</dbReference>
<dbReference type="STRING" id="113226.A0A139IJX1"/>
<feature type="domain" description="Manganese/iron superoxide dismutase C-terminal" evidence="2">
    <location>
        <begin position="274"/>
        <end position="314"/>
    </location>
</feature>
<dbReference type="PANTHER" id="PTHR43595">
    <property type="entry name" value="37S RIBOSOMAL PROTEIN S26, MITOCHONDRIAL"/>
    <property type="match status" value="1"/>
</dbReference>
<dbReference type="InterPro" id="IPR036314">
    <property type="entry name" value="SOD_C_sf"/>
</dbReference>
<keyword evidence="4" id="KW-1185">Reference proteome</keyword>
<dbReference type="GO" id="GO:0046872">
    <property type="term" value="F:metal ion binding"/>
    <property type="evidence" value="ECO:0007669"/>
    <property type="project" value="InterPro"/>
</dbReference>
<dbReference type="Proteomes" id="UP000073492">
    <property type="component" value="Unassembled WGS sequence"/>
</dbReference>
<evidence type="ECO:0000256" key="1">
    <source>
        <dbReference type="ARBA" id="ARBA00037226"/>
    </source>
</evidence>
<dbReference type="SUPFAM" id="SSF46609">
    <property type="entry name" value="Fe,Mn superoxide dismutase (SOD), N-terminal domain"/>
    <property type="match status" value="1"/>
</dbReference>
<comment type="function">
    <text evidence="1">Component of the mitochondrial ribosome (mitoribosome), a dedicated translation machinery responsible for the synthesis of mitochondrial genome-encoded proteins, including at least some of the essential transmembrane subunits of the mitochondrial respiratory chain. The mitoribosomes are attached to the mitochondrial inner membrane and translation products are cotranslationally integrated into the membrane.</text>
</comment>
<dbReference type="AlphaFoldDB" id="A0A139IJX1"/>
<evidence type="ECO:0000313" key="4">
    <source>
        <dbReference type="Proteomes" id="UP000073492"/>
    </source>
</evidence>
<reference evidence="3 4" key="1">
    <citation type="submission" date="2015-07" db="EMBL/GenBank/DDBJ databases">
        <title>Comparative genomics of the Sigatoka disease complex on banana suggests a link between parallel evolutionary changes in Pseudocercospora fijiensis and Pseudocercospora eumusae and increased virulence on the banana host.</title>
        <authorList>
            <person name="Chang T.-C."/>
            <person name="Salvucci A."/>
            <person name="Crous P.W."/>
            <person name="Stergiopoulos I."/>
        </authorList>
    </citation>
    <scope>NUCLEOTIDE SEQUENCE [LARGE SCALE GENOMIC DNA]</scope>
    <source>
        <strain evidence="3 4">CBS 116634</strain>
    </source>
</reference>
<dbReference type="GO" id="GO:0004784">
    <property type="term" value="F:superoxide dismutase activity"/>
    <property type="evidence" value="ECO:0007669"/>
    <property type="project" value="InterPro"/>
</dbReference>
<comment type="caution">
    <text evidence="3">The sequence shown here is derived from an EMBL/GenBank/DDBJ whole genome shotgun (WGS) entry which is preliminary data.</text>
</comment>
<organism evidence="3 4">
    <name type="scientific">Pseudocercospora musae</name>
    <dbReference type="NCBI Taxonomy" id="113226"/>
    <lineage>
        <taxon>Eukaryota</taxon>
        <taxon>Fungi</taxon>
        <taxon>Dikarya</taxon>
        <taxon>Ascomycota</taxon>
        <taxon>Pezizomycotina</taxon>
        <taxon>Dothideomycetes</taxon>
        <taxon>Dothideomycetidae</taxon>
        <taxon>Mycosphaerellales</taxon>
        <taxon>Mycosphaerellaceae</taxon>
        <taxon>Pseudocercospora</taxon>
    </lineage>
</organism>